<accession>A0A419HPS7</accession>
<evidence type="ECO:0008006" key="3">
    <source>
        <dbReference type="Google" id="ProtNLM"/>
    </source>
</evidence>
<dbReference type="OrthoDB" id="495830at2"/>
<proteinExistence type="predicted"/>
<dbReference type="Proteomes" id="UP000285112">
    <property type="component" value="Unassembled WGS sequence"/>
</dbReference>
<name>A0A419HPS7_9PSEU</name>
<keyword evidence="2" id="KW-1185">Reference proteome</keyword>
<dbReference type="EMBL" id="QZFV01000131">
    <property type="protein sequence ID" value="RJQ78379.1"/>
    <property type="molecule type" value="Genomic_DNA"/>
</dbReference>
<protein>
    <recommendedName>
        <fullName evidence="3">Gluconate 2-dehydrogenase subunit 3 family protein</fullName>
    </recommendedName>
</protein>
<evidence type="ECO:0000313" key="1">
    <source>
        <dbReference type="EMBL" id="RJQ78379.1"/>
    </source>
</evidence>
<sequence length="136" mass="14867">MQDVSAVDEFVRVSSRLTGFDPGELQATGMADRYHDLVVTEVTERRYRRLAVTVLEAGGDPPAVDDPHLLDLARAVTHLWYVGVWPGLPPSAEAYVVSPRSYAQGLVWKTFHGAPPGTVAPGFGSWARPPRRAMPT</sequence>
<reference evidence="1 2" key="1">
    <citation type="submission" date="2018-09" db="EMBL/GenBank/DDBJ databases">
        <title>YIM PH 21725 draft genome.</title>
        <authorList>
            <person name="Miao C."/>
        </authorList>
    </citation>
    <scope>NUCLEOTIDE SEQUENCE [LARGE SCALE GENOMIC DNA]</scope>
    <source>
        <strain evidence="2">YIM PH21725</strain>
    </source>
</reference>
<gene>
    <name evidence="1" type="ORF">D5S19_28385</name>
</gene>
<comment type="caution">
    <text evidence="1">The sequence shown here is derived from an EMBL/GenBank/DDBJ whole genome shotgun (WGS) entry which is preliminary data.</text>
</comment>
<organism evidence="1 2">
    <name type="scientific">Amycolatopsis panacis</name>
    <dbReference type="NCBI Taxonomy" id="2340917"/>
    <lineage>
        <taxon>Bacteria</taxon>
        <taxon>Bacillati</taxon>
        <taxon>Actinomycetota</taxon>
        <taxon>Actinomycetes</taxon>
        <taxon>Pseudonocardiales</taxon>
        <taxon>Pseudonocardiaceae</taxon>
        <taxon>Amycolatopsis</taxon>
    </lineage>
</organism>
<evidence type="ECO:0000313" key="2">
    <source>
        <dbReference type="Proteomes" id="UP000285112"/>
    </source>
</evidence>
<dbReference type="AlphaFoldDB" id="A0A419HPS7"/>